<feature type="signal peptide" evidence="1">
    <location>
        <begin position="1"/>
        <end position="19"/>
    </location>
</feature>
<evidence type="ECO:0000313" key="4">
    <source>
        <dbReference type="WBParaSite" id="Bm18064a.1"/>
    </source>
</evidence>
<organism evidence="2">
    <name type="scientific">Brugia malayi</name>
    <name type="common">Filarial nematode worm</name>
    <dbReference type="NCBI Taxonomy" id="6279"/>
    <lineage>
        <taxon>Eukaryota</taxon>
        <taxon>Metazoa</taxon>
        <taxon>Ecdysozoa</taxon>
        <taxon>Nematoda</taxon>
        <taxon>Chromadorea</taxon>
        <taxon>Rhabditida</taxon>
        <taxon>Spirurina</taxon>
        <taxon>Spiruromorpha</taxon>
        <taxon>Filarioidea</taxon>
        <taxon>Onchocercidae</taxon>
        <taxon>Brugia</taxon>
    </lineage>
</organism>
<reference evidence="3" key="1">
    <citation type="journal article" date="2007" name="Science">
        <title>Draft genome of the filarial nematode parasite Brugia malayi.</title>
        <authorList>
            <person name="Ghedin E."/>
            <person name="Wang S."/>
            <person name="Spiro D."/>
            <person name="Caler E."/>
            <person name="Zhao Q."/>
            <person name="Crabtree J."/>
            <person name="Allen J.E."/>
            <person name="Delcher A.L."/>
            <person name="Guiliano D.B."/>
            <person name="Miranda-Saavedra D."/>
            <person name="Angiuoli S.V."/>
            <person name="Creasy T."/>
            <person name="Amedeo P."/>
            <person name="Haas B."/>
            <person name="El-Sayed N.M."/>
            <person name="Wortman J.R."/>
            <person name="Feldblyum T."/>
            <person name="Tallon L."/>
            <person name="Schatz M."/>
            <person name="Shumway M."/>
            <person name="Koo H."/>
            <person name="Salzberg S.L."/>
            <person name="Schobel S."/>
            <person name="Pertea M."/>
            <person name="Pop M."/>
            <person name="White O."/>
            <person name="Barton G.J."/>
            <person name="Carlow C.K."/>
            <person name="Crawford M.J."/>
            <person name="Daub J."/>
            <person name="Dimmic M.W."/>
            <person name="Estes C.F."/>
            <person name="Foster J.M."/>
            <person name="Ganatra M."/>
            <person name="Gregory W.F."/>
            <person name="Johnson N.M."/>
            <person name="Jin J."/>
            <person name="Komuniecki R."/>
            <person name="Korf I."/>
            <person name="Kumar S."/>
            <person name="Laney S."/>
            <person name="Li B.W."/>
            <person name="Li W."/>
            <person name="Lindblom T.H."/>
            <person name="Lustigman S."/>
            <person name="Ma D."/>
            <person name="Maina C.V."/>
            <person name="Martin D.M."/>
            <person name="McCarter J.P."/>
            <person name="McReynolds L."/>
            <person name="Mitreva M."/>
            <person name="Nutman T.B."/>
            <person name="Parkinson J."/>
            <person name="Peregrin-Alvarez J.M."/>
            <person name="Poole C."/>
            <person name="Ren Q."/>
            <person name="Saunders L."/>
            <person name="Sluder A.E."/>
            <person name="Smith K."/>
            <person name="Stanke M."/>
            <person name="Unnasch T.R."/>
            <person name="Ware J."/>
            <person name="Wei A.D."/>
            <person name="Weil G."/>
            <person name="Williams D.J."/>
            <person name="Zhang Y."/>
            <person name="Williams S.A."/>
            <person name="Fraser-Liggett C."/>
            <person name="Slatko B."/>
            <person name="Blaxter M.L."/>
            <person name="Scott A.L."/>
        </authorList>
    </citation>
    <scope>NUCLEOTIDE SEQUENCE</scope>
    <source>
        <strain evidence="3">FR3</strain>
    </source>
</reference>
<reference evidence="4" key="3">
    <citation type="submission" date="2019-12" db="UniProtKB">
        <authorList>
            <consortium name="WormBaseParasite"/>
        </authorList>
    </citation>
    <scope>IDENTIFICATION</scope>
</reference>
<name>A0A4E9F6J6_BRUMA</name>
<dbReference type="SUPFAM" id="SSF57501">
    <property type="entry name" value="Cystine-knot cytokines"/>
    <property type="match status" value="1"/>
</dbReference>
<dbReference type="Proteomes" id="UP000006672">
    <property type="component" value="Unassembled WGS sequence"/>
</dbReference>
<dbReference type="WBParaSite" id="Bm18064a.1">
    <property type="protein sequence ID" value="Bm18064a.1"/>
    <property type="gene ID" value="WBGene00269204"/>
</dbReference>
<dbReference type="InterPro" id="IPR029034">
    <property type="entry name" value="Cystine-knot_cytokine"/>
</dbReference>
<gene>
    <name evidence="2 4" type="primary">Bm18064</name>
    <name evidence="2" type="ORF">BM_BM18064</name>
</gene>
<evidence type="ECO:0000256" key="1">
    <source>
        <dbReference type="SAM" id="SignalP"/>
    </source>
</evidence>
<proteinExistence type="predicted"/>
<dbReference type="EMBL" id="CAAKNF010000196">
    <property type="protein sequence ID" value="VIO89691.1"/>
    <property type="molecule type" value="Genomic_DNA"/>
</dbReference>
<keyword evidence="3" id="KW-1185">Reference proteome</keyword>
<reference evidence="2" key="2">
    <citation type="submission" date="2019-04" db="EMBL/GenBank/DDBJ databases">
        <authorList>
            <person name="Howe K."/>
            <person name="Paulini M."/>
            <person name="Williams G."/>
        </authorList>
    </citation>
    <scope>NUCLEOTIDE SEQUENCE [LARGE SCALE GENOMIC DNA]</scope>
    <source>
        <strain evidence="2">FR3</strain>
    </source>
</reference>
<dbReference type="STRING" id="6279.A0A5S6PFA2"/>
<sequence length="320" mass="36306">MDQLWLVLLLQLSFMKTISIRTKCPLCIRYRHFEQKMIEQCPCVKPPGSNECLSYDNRLQAANIDEALHTFPDLSSMTENALPLVSDESKIMMKSVLQFSLPQKTIYKTPKMYRCDGKECQACKLLVTNAFHRANDNNFQADSSAITQLSVDIDESLCMKNRSISRNAVNDGIENATVTEELPAHIEEFISLLKPKVRKRRNWKESKQKLLGSAITISCNYKKGEEIVQGWTGLCNLCWQWRKLPANYFPVLLNEVSCDTSDVGCLSGFGNCRPVMRTINVLRNAGTQKSTRWVQESINTISACECQVEIGTPLHSLVLR</sequence>
<accession>A0A5S6PFA2</accession>
<dbReference type="OrthoDB" id="5977230at2759"/>
<dbReference type="PANTHER" id="PTHR33995:SF12">
    <property type="entry name" value="CPW-WPC DOMAIN-CONTAINING PROTEIN"/>
    <property type="match status" value="1"/>
</dbReference>
<evidence type="ECO:0000313" key="3">
    <source>
        <dbReference type="Proteomes" id="UP000006672"/>
    </source>
</evidence>
<dbReference type="KEGG" id="bmy:BM_BM18064"/>
<dbReference type="RefSeq" id="XP_042931708.1">
    <property type="nucleotide sequence ID" value="XM_043075774.1"/>
</dbReference>
<dbReference type="CTD" id="66059157"/>
<keyword evidence="1" id="KW-0732">Signal</keyword>
<dbReference type="PANTHER" id="PTHR33995">
    <property type="entry name" value="PROTEIN CBG18546"/>
    <property type="match status" value="1"/>
</dbReference>
<dbReference type="AlphaFoldDB" id="A0A4E9F6J6"/>
<evidence type="ECO:0000313" key="2">
    <source>
        <dbReference type="EMBL" id="VIO89691.1"/>
    </source>
</evidence>
<protein>
    <submittedName>
        <fullName evidence="2 4">Uncharacterized protein</fullName>
    </submittedName>
</protein>
<dbReference type="GeneID" id="66059157"/>
<accession>A0A4E9F6J6</accession>
<feature type="chain" id="PRO_5023916654" evidence="1">
    <location>
        <begin position="20"/>
        <end position="320"/>
    </location>
</feature>